<reference evidence="2 3" key="2">
    <citation type="journal article" date="2010" name="Stand. Genomic Sci.">
        <title>Complete genome sequence of Chitinophaga pinensis type strain (UQM 2034).</title>
        <authorList>
            <person name="Glavina Del Rio T."/>
            <person name="Abt B."/>
            <person name="Spring S."/>
            <person name="Lapidus A."/>
            <person name="Nolan M."/>
            <person name="Tice H."/>
            <person name="Copeland A."/>
            <person name="Cheng J.F."/>
            <person name="Chen F."/>
            <person name="Bruce D."/>
            <person name="Goodwin L."/>
            <person name="Pitluck S."/>
            <person name="Ivanova N."/>
            <person name="Mavromatis K."/>
            <person name="Mikhailova N."/>
            <person name="Pati A."/>
            <person name="Chen A."/>
            <person name="Palaniappan K."/>
            <person name="Land M."/>
            <person name="Hauser L."/>
            <person name="Chang Y.J."/>
            <person name="Jeffries C.D."/>
            <person name="Chain P."/>
            <person name="Saunders E."/>
            <person name="Detter J.C."/>
            <person name="Brettin T."/>
            <person name="Rohde M."/>
            <person name="Goker M."/>
            <person name="Bristow J."/>
            <person name="Eisen J.A."/>
            <person name="Markowitz V."/>
            <person name="Hugenholtz P."/>
            <person name="Kyrpides N.C."/>
            <person name="Klenk H.P."/>
            <person name="Lucas S."/>
        </authorList>
    </citation>
    <scope>NUCLEOTIDE SEQUENCE [LARGE SCALE GENOMIC DNA]</scope>
    <source>
        <strain evidence="3">ATCC 43595 / DSM 2588 / LMG 13176 / NBRC 15968 / NCIMB 11800 / UQM 2034</strain>
    </source>
</reference>
<gene>
    <name evidence="2" type="ordered locus">Cpin_2688</name>
</gene>
<dbReference type="OrthoDB" id="997115at2"/>
<protein>
    <recommendedName>
        <fullName evidence="4">DUF2946 domain-containing protein</fullName>
    </recommendedName>
</protein>
<feature type="chain" id="PRO_5037124552" description="DUF2946 domain-containing protein" evidence="1">
    <location>
        <begin position="24"/>
        <end position="102"/>
    </location>
</feature>
<dbReference type="EMBL" id="CP001699">
    <property type="protein sequence ID" value="ACU60170.1"/>
    <property type="molecule type" value="Genomic_DNA"/>
</dbReference>
<evidence type="ECO:0008006" key="4">
    <source>
        <dbReference type="Google" id="ProtNLM"/>
    </source>
</evidence>
<dbReference type="KEGG" id="cpi:Cpin_2688"/>
<keyword evidence="1" id="KW-0732">Signal</keyword>
<dbReference type="RefSeq" id="WP_012790346.1">
    <property type="nucleotide sequence ID" value="NC_013132.1"/>
</dbReference>
<dbReference type="Pfam" id="PF20365">
    <property type="entry name" value="DUF6660"/>
    <property type="match status" value="1"/>
</dbReference>
<dbReference type="AlphaFoldDB" id="A0A979GVW9"/>
<evidence type="ECO:0000313" key="2">
    <source>
        <dbReference type="EMBL" id="ACU60170.1"/>
    </source>
</evidence>
<name>A0A979GVW9_CHIPD</name>
<feature type="signal peptide" evidence="1">
    <location>
        <begin position="1"/>
        <end position="23"/>
    </location>
</feature>
<sequence>MRIATFILSLVMFVLGFVPCADANRLPEGNTQTMTQNHEHNSQHNDECTPLCSCACCSVPYYQVHLDPITIAISNLPEPVYASYLSSPVIKISASIWQPPRF</sequence>
<dbReference type="InterPro" id="IPR046601">
    <property type="entry name" value="DUF6660"/>
</dbReference>
<dbReference type="Proteomes" id="UP000002215">
    <property type="component" value="Chromosome"/>
</dbReference>
<proteinExistence type="predicted"/>
<evidence type="ECO:0000256" key="1">
    <source>
        <dbReference type="SAM" id="SignalP"/>
    </source>
</evidence>
<accession>A0A979GVW9</accession>
<organism evidence="2 3">
    <name type="scientific">Chitinophaga pinensis (strain ATCC 43595 / DSM 2588 / LMG 13176 / NBRC 15968 / NCIMB 11800 / UQM 2034)</name>
    <dbReference type="NCBI Taxonomy" id="485918"/>
    <lineage>
        <taxon>Bacteria</taxon>
        <taxon>Pseudomonadati</taxon>
        <taxon>Bacteroidota</taxon>
        <taxon>Chitinophagia</taxon>
        <taxon>Chitinophagales</taxon>
        <taxon>Chitinophagaceae</taxon>
        <taxon>Chitinophaga</taxon>
    </lineage>
</organism>
<evidence type="ECO:0000313" key="3">
    <source>
        <dbReference type="Proteomes" id="UP000002215"/>
    </source>
</evidence>
<reference evidence="3" key="1">
    <citation type="submission" date="2009-08" db="EMBL/GenBank/DDBJ databases">
        <title>The complete genome of Chitinophaga pinensis DSM 2588.</title>
        <authorList>
            <consortium name="US DOE Joint Genome Institute (JGI-PGF)"/>
            <person name="Lucas S."/>
            <person name="Copeland A."/>
            <person name="Lapidus A."/>
            <person name="Glavina del Rio T."/>
            <person name="Dalin E."/>
            <person name="Tice H."/>
            <person name="Bruce D."/>
            <person name="Goodwin L."/>
            <person name="Pitluck S."/>
            <person name="Kyrpides N."/>
            <person name="Mavromatis K."/>
            <person name="Ivanova N."/>
            <person name="Mikhailova N."/>
            <person name="Sims D."/>
            <person name="Meinche L."/>
            <person name="Brettin T."/>
            <person name="Detter J.C."/>
            <person name="Han C."/>
            <person name="Larimer F."/>
            <person name="Land M."/>
            <person name="Hauser L."/>
            <person name="Markowitz V."/>
            <person name="Cheng J.-F."/>
            <person name="Hugenholtz P."/>
            <person name="Woyke T."/>
            <person name="Wu D."/>
            <person name="Spring S."/>
            <person name="Klenk H.-P."/>
            <person name="Eisen J.A."/>
        </authorList>
    </citation>
    <scope>NUCLEOTIDE SEQUENCE [LARGE SCALE GENOMIC DNA]</scope>
    <source>
        <strain evidence="3">ATCC 43595 / DSM 2588 / LMG 13176 / NBRC 15968 / NCIMB 11800 / UQM 2034</strain>
    </source>
</reference>